<sequence>MESETALPVESIYVEETTSSSSFVEKSSPSSFISFLDGVNIAAAVSERRPLEKAELVNWELPSFRVENGRRFTEKLKAFMLDRARLEEEYATGLTASVHRLIGNFLESKGMVDALDSLKNQTLKRASQSRELASSIRSEIVEETLNPTIQNHSHIFKQVKADGLEWIKSFEKLWHELTKISQNYVHTGESGEKSAVICQKAEKCAPAFRSAVALMTIEKYNAAKATEIEYIWNVKNYQRAIIPMKQGLFITPVDANEEVKQFLEEKRIVERLLPPDIEVVPWFEVRDTFPGNLDPVATPYMPAATVAKQFFKGNLFTKQRPSLSIEDVSLPEPPSSVIVSRLTATFEDFLDSIWEDKVDYAKTLFCSIQEYFQTSLQRFIFCKCLILRSTTNIQIPSQNSLEILVIACKHLLDWCQQQDDIWSGRTLMTSAEDSAGSSMPVNTSSFNGGTLSLQRSIYLHPYWNMITFWEAALIISISEVFQHDLLLRRWQKLKEEIRVKMEEDFCHANPCFGIIYLFGDYMLSFGISPAEASSLIHRVCKRLNLSEEFFNKLVKCIGDSYQCFSRVATTPPPPSLMMEEMEKWIDVQSDEEMIIRFNSAEKNMETDSFSVKRDEFSSVPSLSDEIDALSINSTTSHEKPLNSAIPAESHTSSEEENSAAESEATVSKINGKSSSTRNHEICE</sequence>
<dbReference type="EMBL" id="JADAQX010000802">
    <property type="protein sequence ID" value="KAF8819346.1"/>
    <property type="molecule type" value="Genomic_DNA"/>
</dbReference>
<proteinExistence type="predicted"/>
<evidence type="ECO:0000313" key="3">
    <source>
        <dbReference type="EMBL" id="KAF8819346.1"/>
    </source>
</evidence>
<evidence type="ECO:0000313" key="4">
    <source>
        <dbReference type="Proteomes" id="UP000823046"/>
    </source>
</evidence>
<feature type="region of interest" description="Disordered" evidence="1">
    <location>
        <begin position="632"/>
        <end position="683"/>
    </location>
</feature>
<dbReference type="InterPro" id="IPR027267">
    <property type="entry name" value="AH/BAR_dom_sf"/>
</dbReference>
<keyword evidence="4" id="KW-1185">Reference proteome</keyword>
<dbReference type="InterPro" id="IPR001060">
    <property type="entry name" value="FCH_dom"/>
</dbReference>
<evidence type="ECO:0000259" key="2">
    <source>
        <dbReference type="Pfam" id="PF00611"/>
    </source>
</evidence>
<protein>
    <recommendedName>
        <fullName evidence="2">FCH domain-containing protein</fullName>
    </recommendedName>
</protein>
<dbReference type="SUPFAM" id="SSF103657">
    <property type="entry name" value="BAR/IMD domain-like"/>
    <property type="match status" value="1"/>
</dbReference>
<dbReference type="Proteomes" id="UP000823046">
    <property type="component" value="Unassembled WGS sequence"/>
</dbReference>
<dbReference type="Gene3D" id="1.20.1270.60">
    <property type="entry name" value="Arfaptin homology (AH) domain/BAR domain"/>
    <property type="match status" value="1"/>
</dbReference>
<gene>
    <name evidence="3" type="ORF">IE077_000090</name>
</gene>
<organism evidence="3 4">
    <name type="scientific">Cardiosporidium cionae</name>
    <dbReference type="NCBI Taxonomy" id="476202"/>
    <lineage>
        <taxon>Eukaryota</taxon>
        <taxon>Sar</taxon>
        <taxon>Alveolata</taxon>
        <taxon>Apicomplexa</taxon>
        <taxon>Aconoidasida</taxon>
        <taxon>Nephromycida</taxon>
        <taxon>Cardiosporidium</taxon>
    </lineage>
</organism>
<accession>A0ABQ7J5R5</accession>
<feature type="domain" description="FCH" evidence="2">
    <location>
        <begin position="65"/>
        <end position="128"/>
    </location>
</feature>
<dbReference type="Pfam" id="PF00611">
    <property type="entry name" value="FCH"/>
    <property type="match status" value="1"/>
</dbReference>
<comment type="caution">
    <text evidence="3">The sequence shown here is derived from an EMBL/GenBank/DDBJ whole genome shotgun (WGS) entry which is preliminary data.</text>
</comment>
<evidence type="ECO:0000256" key="1">
    <source>
        <dbReference type="SAM" id="MobiDB-lite"/>
    </source>
</evidence>
<reference evidence="3 4" key="1">
    <citation type="journal article" date="2020" name="bioRxiv">
        <title>Metabolic contributions of an alphaproteobacterial endosymbiont in the apicomplexan Cardiosporidium cionae.</title>
        <authorList>
            <person name="Hunter E.S."/>
            <person name="Paight C.J."/>
            <person name="Lane C.E."/>
        </authorList>
    </citation>
    <scope>NUCLEOTIDE SEQUENCE [LARGE SCALE GENOMIC DNA]</scope>
    <source>
        <strain evidence="3">ESH_2018</strain>
    </source>
</reference>
<name>A0ABQ7J5R5_9APIC</name>